<dbReference type="Pfam" id="PF13489">
    <property type="entry name" value="Methyltransf_23"/>
    <property type="match status" value="1"/>
</dbReference>
<protein>
    <submittedName>
        <fullName evidence="1">Methyltransferase domain-containing protein</fullName>
    </submittedName>
</protein>
<dbReference type="GO" id="GO:0032259">
    <property type="term" value="P:methylation"/>
    <property type="evidence" value="ECO:0007669"/>
    <property type="project" value="UniProtKB-KW"/>
</dbReference>
<dbReference type="OrthoDB" id="8564939at2"/>
<dbReference type="STRING" id="1070870.SAMN05444351_0734"/>
<dbReference type="Gene3D" id="3.40.50.150">
    <property type="entry name" value="Vaccinia Virus protein VP39"/>
    <property type="match status" value="1"/>
</dbReference>
<keyword evidence="1" id="KW-0808">Transferase</keyword>
<dbReference type="RefSeq" id="WP_073418660.1">
    <property type="nucleotide sequence ID" value="NZ_FQVX01000001.1"/>
</dbReference>
<keyword evidence="1" id="KW-0489">Methyltransferase</keyword>
<dbReference type="InterPro" id="IPR029063">
    <property type="entry name" value="SAM-dependent_MTases_sf"/>
</dbReference>
<reference evidence="1 2" key="1">
    <citation type="submission" date="2016-11" db="EMBL/GenBank/DDBJ databases">
        <authorList>
            <person name="Jaros S."/>
            <person name="Januszkiewicz K."/>
            <person name="Wedrychowicz H."/>
        </authorList>
    </citation>
    <scope>NUCLEOTIDE SEQUENCE [LARGE SCALE GENOMIC DNA]</scope>
    <source>
        <strain evidence="1 2">DSM 45408</strain>
    </source>
</reference>
<dbReference type="PANTHER" id="PTHR43861">
    <property type="entry name" value="TRANS-ACONITATE 2-METHYLTRANSFERASE-RELATED"/>
    <property type="match status" value="1"/>
</dbReference>
<dbReference type="CDD" id="cd02440">
    <property type="entry name" value="AdoMet_MTases"/>
    <property type="match status" value="1"/>
</dbReference>
<gene>
    <name evidence="1" type="ORF">SAMN05444351_0734</name>
</gene>
<organism evidence="1 2">
    <name type="scientific">Geodermatophilus nigrescens</name>
    <dbReference type="NCBI Taxonomy" id="1070870"/>
    <lineage>
        <taxon>Bacteria</taxon>
        <taxon>Bacillati</taxon>
        <taxon>Actinomycetota</taxon>
        <taxon>Actinomycetes</taxon>
        <taxon>Geodermatophilales</taxon>
        <taxon>Geodermatophilaceae</taxon>
        <taxon>Geodermatophilus</taxon>
    </lineage>
</organism>
<sequence length="233" mass="25774">MAHDYSSRYDPDTDFDRHYTVATGTRIRRWFRPGDAVLELGCATGLMTSLFAERDVTVDAVERTPAYHAAAQARGLPRVTVHLTDMDDFSSPRRYEHVVAAHVVNELPDPLGLLRRIREEFLAPGGLVHVSLTNPYSLHRLVAMEMGLLEAPEALSDRGRALATVEIFDGDRLEALAREAGLTCVHREPVLLKPLTNAQLAELPDAVIAGLDRVARRFPEHGALNYAIFVAGD</sequence>
<name>A0A1M5EC06_9ACTN</name>
<dbReference type="GO" id="GO:0008168">
    <property type="term" value="F:methyltransferase activity"/>
    <property type="evidence" value="ECO:0007669"/>
    <property type="project" value="UniProtKB-KW"/>
</dbReference>
<keyword evidence="2" id="KW-1185">Reference proteome</keyword>
<accession>A0A1M5EC06</accession>
<dbReference type="Proteomes" id="UP000184471">
    <property type="component" value="Unassembled WGS sequence"/>
</dbReference>
<dbReference type="EMBL" id="FQVX01000001">
    <property type="protein sequence ID" value="SHF76779.1"/>
    <property type="molecule type" value="Genomic_DNA"/>
</dbReference>
<dbReference type="SUPFAM" id="SSF53335">
    <property type="entry name" value="S-adenosyl-L-methionine-dependent methyltransferases"/>
    <property type="match status" value="1"/>
</dbReference>
<evidence type="ECO:0000313" key="1">
    <source>
        <dbReference type="EMBL" id="SHF76779.1"/>
    </source>
</evidence>
<evidence type="ECO:0000313" key="2">
    <source>
        <dbReference type="Proteomes" id="UP000184471"/>
    </source>
</evidence>
<proteinExistence type="predicted"/>
<dbReference type="AlphaFoldDB" id="A0A1M5EC06"/>